<accession>A0A5C3QB31</accession>
<dbReference type="Gene3D" id="3.80.10.10">
    <property type="entry name" value="Ribonuclease Inhibitor"/>
    <property type="match status" value="1"/>
</dbReference>
<reference evidence="1 2" key="1">
    <citation type="journal article" date="2019" name="Nat. Ecol. Evol.">
        <title>Megaphylogeny resolves global patterns of mushroom evolution.</title>
        <authorList>
            <person name="Varga T."/>
            <person name="Krizsan K."/>
            <person name="Foldi C."/>
            <person name="Dima B."/>
            <person name="Sanchez-Garcia M."/>
            <person name="Sanchez-Ramirez S."/>
            <person name="Szollosi G.J."/>
            <person name="Szarkandi J.G."/>
            <person name="Papp V."/>
            <person name="Albert L."/>
            <person name="Andreopoulos W."/>
            <person name="Angelini C."/>
            <person name="Antonin V."/>
            <person name="Barry K.W."/>
            <person name="Bougher N.L."/>
            <person name="Buchanan P."/>
            <person name="Buyck B."/>
            <person name="Bense V."/>
            <person name="Catcheside P."/>
            <person name="Chovatia M."/>
            <person name="Cooper J."/>
            <person name="Damon W."/>
            <person name="Desjardin D."/>
            <person name="Finy P."/>
            <person name="Geml J."/>
            <person name="Haridas S."/>
            <person name="Hughes K."/>
            <person name="Justo A."/>
            <person name="Karasinski D."/>
            <person name="Kautmanova I."/>
            <person name="Kiss B."/>
            <person name="Kocsube S."/>
            <person name="Kotiranta H."/>
            <person name="LaButti K.M."/>
            <person name="Lechner B.E."/>
            <person name="Liimatainen K."/>
            <person name="Lipzen A."/>
            <person name="Lukacs Z."/>
            <person name="Mihaltcheva S."/>
            <person name="Morgado L.N."/>
            <person name="Niskanen T."/>
            <person name="Noordeloos M.E."/>
            <person name="Ohm R.A."/>
            <person name="Ortiz-Santana B."/>
            <person name="Ovrebo C."/>
            <person name="Racz N."/>
            <person name="Riley R."/>
            <person name="Savchenko A."/>
            <person name="Shiryaev A."/>
            <person name="Soop K."/>
            <person name="Spirin V."/>
            <person name="Szebenyi C."/>
            <person name="Tomsovsky M."/>
            <person name="Tulloss R.E."/>
            <person name="Uehling J."/>
            <person name="Grigoriev I.V."/>
            <person name="Vagvolgyi C."/>
            <person name="Papp T."/>
            <person name="Martin F.M."/>
            <person name="Miettinen O."/>
            <person name="Hibbett D.S."/>
            <person name="Nagy L.G."/>
        </authorList>
    </citation>
    <scope>NUCLEOTIDE SEQUENCE [LARGE SCALE GENOMIC DNA]</scope>
    <source>
        <strain evidence="1 2">CBS 309.79</strain>
    </source>
</reference>
<gene>
    <name evidence="1" type="ORF">BDV98DRAFT_574324</name>
</gene>
<name>A0A5C3QB31_9AGAR</name>
<sequence length="518" mass="58843">MIPESLSPIVLREIRLQIIARCAPTEEECYVAYTTRAGSDTASREPLTSSLLPSASLFPFPYTHVCRHWSDVLLAAPLLWRRVFVRDAARFPIQYPFAPLTSKTTGTQTWREKEDEVWAQQNELIRNIPLHASLQTSDFSRHLLHHRSLRKPGKATLCMLRALAREYFQTLLPPRDGEDANEANGTAILFPKLRSLSMYILLLETDTRPSSKDRISIDAPSLTQMTSNLYALFMFNITLRDVITLDIRDVKMKRGELTRLWEILSSAGALTHLSLSFLSGGPRRIVFLEPPTATDPDLSKIHNLTLTGCPPKVCEWILLTFRLPNLKTLHLDQCCIDPTPLGESLQSCLSIRSLLLTNNKFASISLNSLRPLLRGVPFLEELALDLNSEPYQGQHNDILSMFSPEHGDHGVRMPCPQLQRLDLDHVVFDPAHVLSILSSCCFPSAALDQHRRLQHLRIFSPVFRTFILFTRRPPNGGYAAMFETSEVEELEELVGMMKTGDVFIEQRDRPTIRIQRGW</sequence>
<dbReference type="InterPro" id="IPR032675">
    <property type="entry name" value="LRR_dom_sf"/>
</dbReference>
<dbReference type="Proteomes" id="UP000305067">
    <property type="component" value="Unassembled WGS sequence"/>
</dbReference>
<keyword evidence="2" id="KW-1185">Reference proteome</keyword>
<protein>
    <submittedName>
        <fullName evidence="1">Uncharacterized protein</fullName>
    </submittedName>
</protein>
<evidence type="ECO:0000313" key="2">
    <source>
        <dbReference type="Proteomes" id="UP000305067"/>
    </source>
</evidence>
<proteinExistence type="predicted"/>
<dbReference type="AlphaFoldDB" id="A0A5C3QB31"/>
<dbReference type="SUPFAM" id="SSF52047">
    <property type="entry name" value="RNI-like"/>
    <property type="match status" value="1"/>
</dbReference>
<dbReference type="EMBL" id="ML178846">
    <property type="protein sequence ID" value="TFK97590.1"/>
    <property type="molecule type" value="Genomic_DNA"/>
</dbReference>
<evidence type="ECO:0000313" key="1">
    <source>
        <dbReference type="EMBL" id="TFK97590.1"/>
    </source>
</evidence>
<organism evidence="1 2">
    <name type="scientific">Pterulicium gracile</name>
    <dbReference type="NCBI Taxonomy" id="1884261"/>
    <lineage>
        <taxon>Eukaryota</taxon>
        <taxon>Fungi</taxon>
        <taxon>Dikarya</taxon>
        <taxon>Basidiomycota</taxon>
        <taxon>Agaricomycotina</taxon>
        <taxon>Agaricomycetes</taxon>
        <taxon>Agaricomycetidae</taxon>
        <taxon>Agaricales</taxon>
        <taxon>Pleurotineae</taxon>
        <taxon>Pterulaceae</taxon>
        <taxon>Pterulicium</taxon>
    </lineage>
</organism>